<proteinExistence type="inferred from homology"/>
<comment type="similarity">
    <text evidence="2">Belongs to the RmuC family.</text>
</comment>
<feature type="compositionally biased region" description="Acidic residues" evidence="6">
    <location>
        <begin position="497"/>
        <end position="506"/>
    </location>
</feature>
<feature type="region of interest" description="Disordered" evidence="6">
    <location>
        <begin position="485"/>
        <end position="506"/>
    </location>
</feature>
<accession>A0ABT8TF02</accession>
<feature type="transmembrane region" description="Helical" evidence="7">
    <location>
        <begin position="15"/>
        <end position="34"/>
    </location>
</feature>
<name>A0ABT8TF02_9GAMM</name>
<dbReference type="Proteomes" id="UP001168380">
    <property type="component" value="Unassembled WGS sequence"/>
</dbReference>
<comment type="caution">
    <text evidence="8">The sequence shown here is derived from an EMBL/GenBank/DDBJ whole genome shotgun (WGS) entry which is preliminary data.</text>
</comment>
<evidence type="ECO:0000256" key="3">
    <source>
        <dbReference type="ARBA" id="ARBA00023054"/>
    </source>
</evidence>
<keyword evidence="9" id="KW-1185">Reference proteome</keyword>
<sequence>MEIFEYFLSAPLADLSAGVFLGAIFFSTALYWLAIRPSRSRERQLTEQLVERDYQGQMLQAQWQHEQAVLTNNLEHLQTEHNRLLERCELLQARASELGESNASLRERLSHYESQAQQMEQAQARLVQLSEEKRDLQTRLEAEREQLNAQTAFLERTKDELKREFELTANKLFERKSEQFNSASQSLLEGTLSPFKSQLQEFRKKVEDVYERENAERNRLSGQIIELQKQAHKIGEDAVSLAQALKGNTKTQGGWGEVVLERLLEQSGLQKGREYETQLSIKAPDGKRRMPDVVVHLPEGKDIIIDAKVSLTDYERYCNSDDEQERQQHIQRHVQSLRAHIKGLSAKDYEDLPGLKALDFVFIFIPIEAAFMLAMQYDTNLYKEAYDRQIILASPTTLLAILRTIDNIWRHEKQNRNAERIARDAGGLHDQFVRLLEALDNVGGHLDKTREAYDLAYKRLSTGKGNLLRRVDTLRTLGAKTKKTIDPKQLESFGDHDTDDEVADEP</sequence>
<dbReference type="InterPro" id="IPR003798">
    <property type="entry name" value="DNA_recombination_RmuC"/>
</dbReference>
<evidence type="ECO:0000256" key="1">
    <source>
        <dbReference type="ARBA" id="ARBA00003416"/>
    </source>
</evidence>
<reference evidence="8" key="1">
    <citation type="submission" date="2023-07" db="EMBL/GenBank/DDBJ databases">
        <title>Gilvimarinus algae sp. nov., isolated from the surface of Kelp.</title>
        <authorList>
            <person name="Sun Y.Y."/>
            <person name="Gong Y."/>
            <person name="Du Z.J."/>
        </authorList>
    </citation>
    <scope>NUCLEOTIDE SEQUENCE</scope>
    <source>
        <strain evidence="8">SDUM040014</strain>
    </source>
</reference>
<dbReference type="PANTHER" id="PTHR30563">
    <property type="entry name" value="DNA RECOMBINATION PROTEIN RMUC"/>
    <property type="match status" value="1"/>
</dbReference>
<evidence type="ECO:0000256" key="2">
    <source>
        <dbReference type="ARBA" id="ARBA00009840"/>
    </source>
</evidence>
<dbReference type="EMBL" id="JAULRT010000052">
    <property type="protein sequence ID" value="MDO3382521.1"/>
    <property type="molecule type" value="Genomic_DNA"/>
</dbReference>
<evidence type="ECO:0000313" key="8">
    <source>
        <dbReference type="EMBL" id="MDO3382521.1"/>
    </source>
</evidence>
<keyword evidence="7" id="KW-0812">Transmembrane</keyword>
<dbReference type="PANTHER" id="PTHR30563:SF0">
    <property type="entry name" value="DNA RECOMBINATION PROTEIN RMUC"/>
    <property type="match status" value="1"/>
</dbReference>
<dbReference type="Pfam" id="PF02646">
    <property type="entry name" value="RmuC"/>
    <property type="match status" value="1"/>
</dbReference>
<protein>
    <submittedName>
        <fullName evidence="8">DNA recombination protein RmuC</fullName>
    </submittedName>
</protein>
<evidence type="ECO:0000313" key="9">
    <source>
        <dbReference type="Proteomes" id="UP001168380"/>
    </source>
</evidence>
<keyword evidence="7" id="KW-1133">Transmembrane helix</keyword>
<feature type="coiled-coil region" evidence="5">
    <location>
        <begin position="203"/>
        <end position="230"/>
    </location>
</feature>
<organism evidence="8 9">
    <name type="scientific">Gilvimarinus algae</name>
    <dbReference type="NCBI Taxonomy" id="3058037"/>
    <lineage>
        <taxon>Bacteria</taxon>
        <taxon>Pseudomonadati</taxon>
        <taxon>Pseudomonadota</taxon>
        <taxon>Gammaproteobacteria</taxon>
        <taxon>Cellvibrionales</taxon>
        <taxon>Cellvibrionaceae</taxon>
        <taxon>Gilvimarinus</taxon>
    </lineage>
</organism>
<gene>
    <name evidence="8" type="primary">rmuC</name>
    <name evidence="8" type="ORF">QWI16_10090</name>
</gene>
<keyword evidence="3 5" id="KW-0175">Coiled coil</keyword>
<keyword evidence="7" id="KW-0472">Membrane</keyword>
<evidence type="ECO:0000256" key="4">
    <source>
        <dbReference type="ARBA" id="ARBA00023172"/>
    </source>
</evidence>
<keyword evidence="4" id="KW-0233">DNA recombination</keyword>
<feature type="compositionally biased region" description="Basic and acidic residues" evidence="6">
    <location>
        <begin position="485"/>
        <end position="496"/>
    </location>
</feature>
<evidence type="ECO:0000256" key="7">
    <source>
        <dbReference type="SAM" id="Phobius"/>
    </source>
</evidence>
<dbReference type="RefSeq" id="WP_302712824.1">
    <property type="nucleotide sequence ID" value="NZ_JAULRT010000052.1"/>
</dbReference>
<evidence type="ECO:0000256" key="5">
    <source>
        <dbReference type="SAM" id="Coils"/>
    </source>
</evidence>
<comment type="function">
    <text evidence="1">Involved in DNA recombination.</text>
</comment>
<evidence type="ECO:0000256" key="6">
    <source>
        <dbReference type="SAM" id="MobiDB-lite"/>
    </source>
</evidence>
<feature type="coiled-coil region" evidence="5">
    <location>
        <begin position="67"/>
        <end position="164"/>
    </location>
</feature>